<keyword evidence="2" id="KW-0812">Transmembrane</keyword>
<comment type="caution">
    <text evidence="3">The sequence shown here is derived from an EMBL/GenBank/DDBJ whole genome shotgun (WGS) entry which is preliminary data.</text>
</comment>
<accession>A0A4Z2BZS5</accession>
<dbReference type="Pfam" id="PF00067">
    <property type="entry name" value="p450"/>
    <property type="match status" value="1"/>
</dbReference>
<dbReference type="SUPFAM" id="SSF48264">
    <property type="entry name" value="Cytochrome P450"/>
    <property type="match status" value="1"/>
</dbReference>
<proteinExistence type="inferred from homology"/>
<dbReference type="Proteomes" id="UP000516260">
    <property type="component" value="Chromosome 16"/>
</dbReference>
<gene>
    <name evidence="3" type="ORF">fugu_015563</name>
</gene>
<dbReference type="GO" id="GO:0016705">
    <property type="term" value="F:oxidoreductase activity, acting on paired donors, with incorporation or reduction of molecular oxygen"/>
    <property type="evidence" value="ECO:0007669"/>
    <property type="project" value="InterPro"/>
</dbReference>
<sequence length="160" mass="18571">MIEDLFESSTSGFLMVAIVSLLLLQLCFSFISREKRKDLPGPEALPLLGNLHQLDLKRLDCHLVQIYNIFPWLGPFLKTWRYIMKKVELNIESTRRIIGEMKETLNPGTCRCFVDAFLIHKENQEKKSAKDQITLQVIKICCSMQQTNWSKPDMIDVLIL</sequence>
<evidence type="ECO:0000313" key="4">
    <source>
        <dbReference type="Proteomes" id="UP000516260"/>
    </source>
</evidence>
<evidence type="ECO:0000256" key="1">
    <source>
        <dbReference type="ARBA" id="ARBA00010617"/>
    </source>
</evidence>
<dbReference type="EMBL" id="SWLE01000008">
    <property type="protein sequence ID" value="TNM97407.1"/>
    <property type="molecule type" value="Genomic_DNA"/>
</dbReference>
<protein>
    <submittedName>
        <fullName evidence="3">Uncharacterized protein</fullName>
    </submittedName>
</protein>
<dbReference type="Gene3D" id="1.10.630.10">
    <property type="entry name" value="Cytochrome P450"/>
    <property type="match status" value="1"/>
</dbReference>
<organism evidence="3 4">
    <name type="scientific">Takifugu bimaculatus</name>
    <dbReference type="NCBI Taxonomy" id="433685"/>
    <lineage>
        <taxon>Eukaryota</taxon>
        <taxon>Metazoa</taxon>
        <taxon>Chordata</taxon>
        <taxon>Craniata</taxon>
        <taxon>Vertebrata</taxon>
        <taxon>Euteleostomi</taxon>
        <taxon>Actinopterygii</taxon>
        <taxon>Neopterygii</taxon>
        <taxon>Teleostei</taxon>
        <taxon>Neoteleostei</taxon>
        <taxon>Acanthomorphata</taxon>
        <taxon>Eupercaria</taxon>
        <taxon>Tetraodontiformes</taxon>
        <taxon>Tetradontoidea</taxon>
        <taxon>Tetraodontidae</taxon>
        <taxon>Takifugu</taxon>
    </lineage>
</organism>
<reference evidence="3 4" key="1">
    <citation type="submission" date="2019-04" db="EMBL/GenBank/DDBJ databases">
        <title>The sequence and de novo assembly of Takifugu bimaculatus genome using PacBio and Hi-C technologies.</title>
        <authorList>
            <person name="Xu P."/>
            <person name="Liu B."/>
            <person name="Zhou Z."/>
        </authorList>
    </citation>
    <scope>NUCLEOTIDE SEQUENCE [LARGE SCALE GENOMIC DNA]</scope>
    <source>
        <strain evidence="3">TB-2018</strain>
        <tissue evidence="3">Muscle</tissue>
    </source>
</reference>
<keyword evidence="2" id="KW-1133">Transmembrane helix</keyword>
<evidence type="ECO:0000256" key="2">
    <source>
        <dbReference type="SAM" id="Phobius"/>
    </source>
</evidence>
<dbReference type="InterPro" id="IPR001128">
    <property type="entry name" value="Cyt_P450"/>
</dbReference>
<name>A0A4Z2BZS5_9TELE</name>
<feature type="transmembrane region" description="Helical" evidence="2">
    <location>
        <begin position="12"/>
        <end position="31"/>
    </location>
</feature>
<keyword evidence="4" id="KW-1185">Reference proteome</keyword>
<dbReference type="GO" id="GO:0020037">
    <property type="term" value="F:heme binding"/>
    <property type="evidence" value="ECO:0007669"/>
    <property type="project" value="InterPro"/>
</dbReference>
<dbReference type="AlphaFoldDB" id="A0A4Z2BZS5"/>
<dbReference type="InterPro" id="IPR036396">
    <property type="entry name" value="Cyt_P450_sf"/>
</dbReference>
<keyword evidence="2" id="KW-0472">Membrane</keyword>
<evidence type="ECO:0000313" key="3">
    <source>
        <dbReference type="EMBL" id="TNM97407.1"/>
    </source>
</evidence>
<dbReference type="GO" id="GO:0005506">
    <property type="term" value="F:iron ion binding"/>
    <property type="evidence" value="ECO:0007669"/>
    <property type="project" value="InterPro"/>
</dbReference>
<dbReference type="GO" id="GO:0004497">
    <property type="term" value="F:monooxygenase activity"/>
    <property type="evidence" value="ECO:0007669"/>
    <property type="project" value="InterPro"/>
</dbReference>
<comment type="similarity">
    <text evidence="1">Belongs to the cytochrome P450 family.</text>
</comment>